<evidence type="ECO:0008006" key="3">
    <source>
        <dbReference type="Google" id="ProtNLM"/>
    </source>
</evidence>
<evidence type="ECO:0000313" key="2">
    <source>
        <dbReference type="Proteomes" id="UP000295184"/>
    </source>
</evidence>
<name>A0A4R1QJ84_9FIRM</name>
<gene>
    <name evidence="1" type="ORF">EDD77_1414</name>
</gene>
<accession>A0A4R1QJ84</accession>
<dbReference type="RefSeq" id="WP_058965192.1">
    <property type="nucleotide sequence ID" value="NZ_CABKVM010000017.1"/>
</dbReference>
<dbReference type="STRING" id="1650663.GCA_001486665_02168"/>
<protein>
    <recommendedName>
        <fullName evidence="3">MerR-like DNA binding protein</fullName>
    </recommendedName>
</protein>
<evidence type="ECO:0000313" key="1">
    <source>
        <dbReference type="EMBL" id="TCL52893.1"/>
    </source>
</evidence>
<dbReference type="Proteomes" id="UP000295184">
    <property type="component" value="Unassembled WGS sequence"/>
</dbReference>
<organism evidence="1 2">
    <name type="scientific">Allofournierella massiliensis</name>
    <dbReference type="NCBI Taxonomy" id="1650663"/>
    <lineage>
        <taxon>Bacteria</taxon>
        <taxon>Bacillati</taxon>
        <taxon>Bacillota</taxon>
        <taxon>Clostridia</taxon>
        <taxon>Eubacteriales</taxon>
        <taxon>Oscillospiraceae</taxon>
        <taxon>Allofournierella</taxon>
    </lineage>
</organism>
<comment type="caution">
    <text evidence="1">The sequence shown here is derived from an EMBL/GenBank/DDBJ whole genome shotgun (WGS) entry which is preliminary data.</text>
</comment>
<dbReference type="GeneID" id="97380975"/>
<reference evidence="1 2" key="1">
    <citation type="submission" date="2019-03" db="EMBL/GenBank/DDBJ databases">
        <title>Genomic Encyclopedia of Type Strains, Phase IV (KMG-IV): sequencing the most valuable type-strain genomes for metagenomic binning, comparative biology and taxonomic classification.</title>
        <authorList>
            <person name="Goeker M."/>
        </authorList>
    </citation>
    <scope>NUCLEOTIDE SEQUENCE [LARGE SCALE GENOMIC DNA]</scope>
    <source>
        <strain evidence="1 2">DSM 100451</strain>
    </source>
</reference>
<dbReference type="EMBL" id="SLUM01000041">
    <property type="protein sequence ID" value="TCL52893.1"/>
    <property type="molecule type" value="Genomic_DNA"/>
</dbReference>
<sequence>MDTQADCQAWAQALRAAGCGPQLIQQLLCCRQQGEKAEELRLLEKQRALLLEQVHKKERQITCLDYLVHQIRANKPI</sequence>
<dbReference type="AlphaFoldDB" id="A0A4R1QJ84"/>
<proteinExistence type="predicted"/>